<name>A0A9N9EWS5_9GLOM</name>
<feature type="compositionally biased region" description="Polar residues" evidence="1">
    <location>
        <begin position="54"/>
        <end position="63"/>
    </location>
</feature>
<accession>A0A9N9EWS5</accession>
<evidence type="ECO:0000313" key="3">
    <source>
        <dbReference type="Proteomes" id="UP000789342"/>
    </source>
</evidence>
<keyword evidence="3" id="KW-1185">Reference proteome</keyword>
<protein>
    <submittedName>
        <fullName evidence="2">18220_t:CDS:1</fullName>
    </submittedName>
</protein>
<evidence type="ECO:0000313" key="2">
    <source>
        <dbReference type="EMBL" id="CAG8694054.1"/>
    </source>
</evidence>
<gene>
    <name evidence="2" type="ORF">AMORRO_LOCUS11768</name>
</gene>
<reference evidence="2" key="1">
    <citation type="submission" date="2021-06" db="EMBL/GenBank/DDBJ databases">
        <authorList>
            <person name="Kallberg Y."/>
            <person name="Tangrot J."/>
            <person name="Rosling A."/>
        </authorList>
    </citation>
    <scope>NUCLEOTIDE SEQUENCE</scope>
    <source>
        <strain evidence="2">CL551</strain>
    </source>
</reference>
<proteinExistence type="predicted"/>
<feature type="non-terminal residue" evidence="2">
    <location>
        <position position="1"/>
    </location>
</feature>
<comment type="caution">
    <text evidence="2">The sequence shown here is derived from an EMBL/GenBank/DDBJ whole genome shotgun (WGS) entry which is preliminary data.</text>
</comment>
<dbReference type="AlphaFoldDB" id="A0A9N9EWS5"/>
<dbReference type="EMBL" id="CAJVPV010015790">
    <property type="protein sequence ID" value="CAG8694054.1"/>
    <property type="molecule type" value="Genomic_DNA"/>
</dbReference>
<dbReference type="Proteomes" id="UP000789342">
    <property type="component" value="Unassembled WGS sequence"/>
</dbReference>
<sequence>TWSRRLIVELFCRWCDMGALFVANTRRCLSKKKKVRPQELLSLAHLSTFEGNARVTSDTSGCHASSRPLGSRVNDPKSA</sequence>
<organism evidence="2 3">
    <name type="scientific">Acaulospora morrowiae</name>
    <dbReference type="NCBI Taxonomy" id="94023"/>
    <lineage>
        <taxon>Eukaryota</taxon>
        <taxon>Fungi</taxon>
        <taxon>Fungi incertae sedis</taxon>
        <taxon>Mucoromycota</taxon>
        <taxon>Glomeromycotina</taxon>
        <taxon>Glomeromycetes</taxon>
        <taxon>Diversisporales</taxon>
        <taxon>Acaulosporaceae</taxon>
        <taxon>Acaulospora</taxon>
    </lineage>
</organism>
<feature type="region of interest" description="Disordered" evidence="1">
    <location>
        <begin position="54"/>
        <end position="79"/>
    </location>
</feature>
<evidence type="ECO:0000256" key="1">
    <source>
        <dbReference type="SAM" id="MobiDB-lite"/>
    </source>
</evidence>